<organism evidence="1 2">
    <name type="scientific">Salibacterium halotolerans</name>
    <dbReference type="NCBI Taxonomy" id="1884432"/>
    <lineage>
        <taxon>Bacteria</taxon>
        <taxon>Bacillati</taxon>
        <taxon>Bacillota</taxon>
        <taxon>Bacilli</taxon>
        <taxon>Bacillales</taxon>
        <taxon>Bacillaceae</taxon>
    </lineage>
</organism>
<evidence type="ECO:0000313" key="2">
    <source>
        <dbReference type="Proteomes" id="UP000198892"/>
    </source>
</evidence>
<gene>
    <name evidence="1" type="ORF">SAMN05518683_11481</name>
</gene>
<reference evidence="2" key="1">
    <citation type="submission" date="2016-10" db="EMBL/GenBank/DDBJ databases">
        <authorList>
            <person name="Varghese N."/>
            <person name="Submissions S."/>
        </authorList>
    </citation>
    <scope>NUCLEOTIDE SEQUENCE [LARGE SCALE GENOMIC DNA]</scope>
    <source>
        <strain evidence="2">S7</strain>
    </source>
</reference>
<proteinExistence type="predicted"/>
<accession>A0A1I5UWH4</accession>
<keyword evidence="2" id="KW-1185">Reference proteome</keyword>
<evidence type="ECO:0000313" key="1">
    <source>
        <dbReference type="EMBL" id="SFP99549.1"/>
    </source>
</evidence>
<dbReference type="RefSeq" id="WP_093337966.1">
    <property type="nucleotide sequence ID" value="NZ_FOXD01000014.1"/>
</dbReference>
<sequence length="79" mass="8553">MKKSIGFHYKAPRTQIGFGFMIVTLLETGEKRTVLAPDWIAYFIAPGLVAKDVQAGTLDVDADLLTDLGFELPEVAAAV</sequence>
<dbReference type="EMBL" id="FOXD01000014">
    <property type="protein sequence ID" value="SFP99549.1"/>
    <property type="molecule type" value="Genomic_DNA"/>
</dbReference>
<dbReference type="AlphaFoldDB" id="A0A1I5UWH4"/>
<name>A0A1I5UWH4_9BACI</name>
<dbReference type="Proteomes" id="UP000198892">
    <property type="component" value="Unassembled WGS sequence"/>
</dbReference>
<protein>
    <submittedName>
        <fullName evidence="1">Uncharacterized protein</fullName>
    </submittedName>
</protein>